<feature type="domain" description="Tyr recombinase" evidence="2">
    <location>
        <begin position="4"/>
        <end position="150"/>
    </location>
</feature>
<dbReference type="InterPro" id="IPR011010">
    <property type="entry name" value="DNA_brk_join_enz"/>
</dbReference>
<dbReference type="InterPro" id="IPR013762">
    <property type="entry name" value="Integrase-like_cat_sf"/>
</dbReference>
<protein>
    <recommendedName>
        <fullName evidence="2">Tyr recombinase domain-containing protein</fullName>
    </recommendedName>
</protein>
<dbReference type="InterPro" id="IPR002104">
    <property type="entry name" value="Integrase_catalytic"/>
</dbReference>
<dbReference type="GO" id="GO:0006310">
    <property type="term" value="P:DNA recombination"/>
    <property type="evidence" value="ECO:0007669"/>
    <property type="project" value="UniProtKB-KW"/>
</dbReference>
<gene>
    <name evidence="3" type="ORF">S03H2_10268</name>
</gene>
<dbReference type="SUPFAM" id="SSF56349">
    <property type="entry name" value="DNA breaking-rejoining enzymes"/>
    <property type="match status" value="1"/>
</dbReference>
<keyword evidence="1" id="KW-0233">DNA recombination</keyword>
<accession>X1ELH6</accession>
<dbReference type="EMBL" id="BARU01005294">
    <property type="protein sequence ID" value="GAH34221.1"/>
    <property type="molecule type" value="Genomic_DNA"/>
</dbReference>
<evidence type="ECO:0000256" key="1">
    <source>
        <dbReference type="ARBA" id="ARBA00023172"/>
    </source>
</evidence>
<dbReference type="PROSITE" id="PS51898">
    <property type="entry name" value="TYR_RECOMBINASE"/>
    <property type="match status" value="1"/>
</dbReference>
<dbReference type="CDD" id="cd00397">
    <property type="entry name" value="DNA_BRE_C"/>
    <property type="match status" value="1"/>
</dbReference>
<feature type="non-terminal residue" evidence="3">
    <location>
        <position position="150"/>
    </location>
</feature>
<dbReference type="GO" id="GO:0015074">
    <property type="term" value="P:DNA integration"/>
    <property type="evidence" value="ECO:0007669"/>
    <property type="project" value="InterPro"/>
</dbReference>
<dbReference type="Pfam" id="PF00589">
    <property type="entry name" value="Phage_integrase"/>
    <property type="match status" value="1"/>
</dbReference>
<reference evidence="3" key="1">
    <citation type="journal article" date="2014" name="Front. Microbiol.">
        <title>High frequency of phylogenetically diverse reductive dehalogenase-homologous genes in deep subseafloor sedimentary metagenomes.</title>
        <authorList>
            <person name="Kawai M."/>
            <person name="Futagami T."/>
            <person name="Toyoda A."/>
            <person name="Takaki Y."/>
            <person name="Nishi S."/>
            <person name="Hori S."/>
            <person name="Arai W."/>
            <person name="Tsubouchi T."/>
            <person name="Morono Y."/>
            <person name="Uchiyama I."/>
            <person name="Ito T."/>
            <person name="Fujiyama A."/>
            <person name="Inagaki F."/>
            <person name="Takami H."/>
        </authorList>
    </citation>
    <scope>NUCLEOTIDE SEQUENCE</scope>
    <source>
        <strain evidence="3">Expedition CK06-06</strain>
    </source>
</reference>
<evidence type="ECO:0000313" key="3">
    <source>
        <dbReference type="EMBL" id="GAH34221.1"/>
    </source>
</evidence>
<sequence>MERRKPENQLIISQEQFLRVLKVEGIPLRTRALMSLIYLTGARISEVLPLKKENIYKEWPHWNFSMKVLKRKKLIMRSALIRISEENQVFLDYIFNYINSHNSEYLFPSSQGGHIKRIWGWTLINKVFAWPHFLRHLRCTHLAQKGLSAF</sequence>
<dbReference type="AlphaFoldDB" id="X1ELH6"/>
<organism evidence="3">
    <name type="scientific">marine sediment metagenome</name>
    <dbReference type="NCBI Taxonomy" id="412755"/>
    <lineage>
        <taxon>unclassified sequences</taxon>
        <taxon>metagenomes</taxon>
        <taxon>ecological metagenomes</taxon>
    </lineage>
</organism>
<comment type="caution">
    <text evidence="3">The sequence shown here is derived from an EMBL/GenBank/DDBJ whole genome shotgun (WGS) entry which is preliminary data.</text>
</comment>
<dbReference type="Gene3D" id="1.10.443.10">
    <property type="entry name" value="Intergrase catalytic core"/>
    <property type="match status" value="1"/>
</dbReference>
<evidence type="ECO:0000259" key="2">
    <source>
        <dbReference type="PROSITE" id="PS51898"/>
    </source>
</evidence>
<name>X1ELH6_9ZZZZ</name>
<dbReference type="GO" id="GO:0003677">
    <property type="term" value="F:DNA binding"/>
    <property type="evidence" value="ECO:0007669"/>
    <property type="project" value="InterPro"/>
</dbReference>
<proteinExistence type="predicted"/>